<dbReference type="HOGENOM" id="CLU_1917891_0_0_1"/>
<keyword evidence="3" id="KW-1185">Reference proteome</keyword>
<organism evidence="2 3">
    <name type="scientific">Pisolithus microcarpus 441</name>
    <dbReference type="NCBI Taxonomy" id="765257"/>
    <lineage>
        <taxon>Eukaryota</taxon>
        <taxon>Fungi</taxon>
        <taxon>Dikarya</taxon>
        <taxon>Basidiomycota</taxon>
        <taxon>Agaricomycotina</taxon>
        <taxon>Agaricomycetes</taxon>
        <taxon>Agaricomycetidae</taxon>
        <taxon>Boletales</taxon>
        <taxon>Sclerodermatineae</taxon>
        <taxon>Pisolithaceae</taxon>
        <taxon>Pisolithus</taxon>
    </lineage>
</organism>
<evidence type="ECO:0000313" key="2">
    <source>
        <dbReference type="EMBL" id="KIK11896.1"/>
    </source>
</evidence>
<sequence>MISDGIEDKNAGPREMDEVLAMTTTVVVVVDGPSANTLSHSSDVRGVPTSSPDTFTETSHVVYITAFPPSNTVSPQPVLPKLDRQALSDGPVLAYAIPVSLGVGVVLGIVVTALVRAWWRNHRHDRGCNLGC</sequence>
<evidence type="ECO:0000313" key="3">
    <source>
        <dbReference type="Proteomes" id="UP000054018"/>
    </source>
</evidence>
<protein>
    <submittedName>
        <fullName evidence="2">Uncharacterized protein</fullName>
    </submittedName>
</protein>
<reference evidence="2 3" key="1">
    <citation type="submission" date="2014-04" db="EMBL/GenBank/DDBJ databases">
        <authorList>
            <consortium name="DOE Joint Genome Institute"/>
            <person name="Kuo A."/>
            <person name="Kohler A."/>
            <person name="Costa M.D."/>
            <person name="Nagy L.G."/>
            <person name="Floudas D."/>
            <person name="Copeland A."/>
            <person name="Barry K.W."/>
            <person name="Cichocki N."/>
            <person name="Veneault-Fourrey C."/>
            <person name="LaButti K."/>
            <person name="Lindquist E.A."/>
            <person name="Lipzen A."/>
            <person name="Lundell T."/>
            <person name="Morin E."/>
            <person name="Murat C."/>
            <person name="Sun H."/>
            <person name="Tunlid A."/>
            <person name="Henrissat B."/>
            <person name="Grigoriev I.V."/>
            <person name="Hibbett D.S."/>
            <person name="Martin F."/>
            <person name="Nordberg H.P."/>
            <person name="Cantor M.N."/>
            <person name="Hua S.X."/>
        </authorList>
    </citation>
    <scope>NUCLEOTIDE SEQUENCE [LARGE SCALE GENOMIC DNA]</scope>
    <source>
        <strain evidence="2 3">441</strain>
    </source>
</reference>
<dbReference type="EMBL" id="KN834143">
    <property type="protein sequence ID" value="KIK11896.1"/>
    <property type="molecule type" value="Genomic_DNA"/>
</dbReference>
<proteinExistence type="predicted"/>
<feature type="transmembrane region" description="Helical" evidence="1">
    <location>
        <begin position="92"/>
        <end position="115"/>
    </location>
</feature>
<keyword evidence="1" id="KW-1133">Transmembrane helix</keyword>
<reference evidence="3" key="2">
    <citation type="submission" date="2015-01" db="EMBL/GenBank/DDBJ databases">
        <title>Evolutionary Origins and Diversification of the Mycorrhizal Mutualists.</title>
        <authorList>
            <consortium name="DOE Joint Genome Institute"/>
            <consortium name="Mycorrhizal Genomics Consortium"/>
            <person name="Kohler A."/>
            <person name="Kuo A."/>
            <person name="Nagy L.G."/>
            <person name="Floudas D."/>
            <person name="Copeland A."/>
            <person name="Barry K.W."/>
            <person name="Cichocki N."/>
            <person name="Veneault-Fourrey C."/>
            <person name="LaButti K."/>
            <person name="Lindquist E.A."/>
            <person name="Lipzen A."/>
            <person name="Lundell T."/>
            <person name="Morin E."/>
            <person name="Murat C."/>
            <person name="Riley R."/>
            <person name="Ohm R."/>
            <person name="Sun H."/>
            <person name="Tunlid A."/>
            <person name="Henrissat B."/>
            <person name="Grigoriev I.V."/>
            <person name="Hibbett D.S."/>
            <person name="Martin F."/>
        </authorList>
    </citation>
    <scope>NUCLEOTIDE SEQUENCE [LARGE SCALE GENOMIC DNA]</scope>
    <source>
        <strain evidence="3">441</strain>
    </source>
</reference>
<dbReference type="Proteomes" id="UP000054018">
    <property type="component" value="Unassembled WGS sequence"/>
</dbReference>
<accession>A0A0C9Y4A4</accession>
<keyword evidence="1" id="KW-0812">Transmembrane</keyword>
<name>A0A0C9Y4A4_9AGAM</name>
<gene>
    <name evidence="2" type="ORF">PISMIDRAFT_469207</name>
</gene>
<keyword evidence="1" id="KW-0472">Membrane</keyword>
<dbReference type="AlphaFoldDB" id="A0A0C9Y4A4"/>
<evidence type="ECO:0000256" key="1">
    <source>
        <dbReference type="SAM" id="Phobius"/>
    </source>
</evidence>